<name>A0A0W0R1J3_9GAMM</name>
<dbReference type="Proteomes" id="UP000054859">
    <property type="component" value="Unassembled WGS sequence"/>
</dbReference>
<evidence type="ECO:0000313" key="2">
    <source>
        <dbReference type="EMBL" id="KTC64963.1"/>
    </source>
</evidence>
<reference evidence="2 4" key="1">
    <citation type="submission" date="2015-11" db="EMBL/GenBank/DDBJ databases">
        <title>Identification of large and diverse effector repertoires of 38 Legionella species.</title>
        <authorList>
            <person name="Burstein D."/>
            <person name="Amaro F."/>
            <person name="Zusman T."/>
            <person name="Lifshitz Z."/>
            <person name="Cohen O."/>
            <person name="Gilbert J.A."/>
            <person name="Pupko T."/>
            <person name="Shuman H.A."/>
            <person name="Segal G."/>
        </authorList>
    </citation>
    <scope>NUCLEOTIDE SEQUENCE [LARGE SCALE GENOMIC DNA]</scope>
    <source>
        <strain evidence="2 4">1762-AUS-E</strain>
    </source>
</reference>
<accession>A0A0W0R1J3</accession>
<dbReference type="RefSeq" id="WP_058462775.1">
    <property type="nucleotide sequence ID" value="NZ_CAAAHS010000001.1"/>
</dbReference>
<proteinExistence type="predicted"/>
<evidence type="ECO:0000313" key="4">
    <source>
        <dbReference type="Proteomes" id="UP000054859"/>
    </source>
</evidence>
<sequence length="112" mass="12778">MKVICFQAGDNCMCMNILGENDKENELIKSLNVGVDQHRTDGREERHINKITESNYHDIADLAIPGVPETYEAFITQVKLNMAEPKRLRTELREGRPAEDPSENTIYKPMGM</sequence>
<organism evidence="2 4">
    <name type="scientific">Legionella adelaidensis</name>
    <dbReference type="NCBI Taxonomy" id="45056"/>
    <lineage>
        <taxon>Bacteria</taxon>
        <taxon>Pseudomonadati</taxon>
        <taxon>Pseudomonadota</taxon>
        <taxon>Gammaproteobacteria</taxon>
        <taxon>Legionellales</taxon>
        <taxon>Legionellaceae</taxon>
        <taxon>Legionella</taxon>
    </lineage>
</organism>
<feature type="region of interest" description="Disordered" evidence="1">
    <location>
        <begin position="91"/>
        <end position="112"/>
    </location>
</feature>
<dbReference type="AlphaFoldDB" id="A0A0W0R1J3"/>
<dbReference type="Proteomes" id="UP000281170">
    <property type="component" value="Plasmid 24"/>
</dbReference>
<dbReference type="PATRIC" id="fig|45056.6.peg.1753"/>
<evidence type="ECO:0000256" key="1">
    <source>
        <dbReference type="SAM" id="MobiDB-lite"/>
    </source>
</evidence>
<keyword evidence="3" id="KW-0614">Plasmid</keyword>
<dbReference type="KEGG" id="ladl:NCTC12735_01821"/>
<reference evidence="3 5" key="2">
    <citation type="submission" date="2018-12" db="EMBL/GenBank/DDBJ databases">
        <authorList>
            <consortium name="Pathogen Informatics"/>
        </authorList>
    </citation>
    <scope>NUCLEOTIDE SEQUENCE [LARGE SCALE GENOMIC DNA]</scope>
    <source>
        <strain evidence="3 5">NCTC12735</strain>
        <plasmid evidence="5">24</plasmid>
    </source>
</reference>
<dbReference type="EMBL" id="LR134433">
    <property type="protein sequence ID" value="VEH86173.1"/>
    <property type="molecule type" value="Genomic_DNA"/>
</dbReference>
<dbReference type="EMBL" id="LNKA01000012">
    <property type="protein sequence ID" value="KTC64963.1"/>
    <property type="molecule type" value="Genomic_DNA"/>
</dbReference>
<evidence type="ECO:0000313" key="3">
    <source>
        <dbReference type="EMBL" id="VEH86173.1"/>
    </source>
</evidence>
<geneLocation type="plasmid" evidence="3 5">
    <name>24</name>
</geneLocation>
<keyword evidence="4" id="KW-1185">Reference proteome</keyword>
<evidence type="ECO:0000313" key="5">
    <source>
        <dbReference type="Proteomes" id="UP000281170"/>
    </source>
</evidence>
<gene>
    <name evidence="2" type="ORF">Lade_1699</name>
    <name evidence="3" type="ORF">NCTC12735_01821</name>
</gene>
<protein>
    <submittedName>
        <fullName evidence="2">Uncharacterized protein</fullName>
    </submittedName>
</protein>